<dbReference type="Gene3D" id="2.120.10.80">
    <property type="entry name" value="Kelch-type beta propeller"/>
    <property type="match status" value="1"/>
</dbReference>
<gene>
    <name evidence="1" type="ORF">RFI_08346</name>
</gene>
<dbReference type="AlphaFoldDB" id="X6NR40"/>
<keyword evidence="2" id="KW-1185">Reference proteome</keyword>
<dbReference type="InterPro" id="IPR015915">
    <property type="entry name" value="Kelch-typ_b-propeller"/>
</dbReference>
<proteinExistence type="predicted"/>
<dbReference type="Proteomes" id="UP000023152">
    <property type="component" value="Unassembled WGS sequence"/>
</dbReference>
<name>X6NR40_RETFI</name>
<comment type="caution">
    <text evidence="1">The sequence shown here is derived from an EMBL/GenBank/DDBJ whole genome shotgun (WGS) entry which is preliminary data.</text>
</comment>
<evidence type="ECO:0000313" key="1">
    <source>
        <dbReference type="EMBL" id="ETO28780.1"/>
    </source>
</evidence>
<reference evidence="1 2" key="1">
    <citation type="journal article" date="2013" name="Curr. Biol.">
        <title>The Genome of the Foraminiferan Reticulomyxa filosa.</title>
        <authorList>
            <person name="Glockner G."/>
            <person name="Hulsmann N."/>
            <person name="Schleicher M."/>
            <person name="Noegel A.A."/>
            <person name="Eichinger L."/>
            <person name="Gallinger C."/>
            <person name="Pawlowski J."/>
            <person name="Sierra R."/>
            <person name="Euteneuer U."/>
            <person name="Pillet L."/>
            <person name="Moustafa A."/>
            <person name="Platzer M."/>
            <person name="Groth M."/>
            <person name="Szafranski K."/>
            <person name="Schliwa M."/>
        </authorList>
    </citation>
    <scope>NUCLEOTIDE SEQUENCE [LARGE SCALE GENOMIC DNA]</scope>
</reference>
<organism evidence="1 2">
    <name type="scientific">Reticulomyxa filosa</name>
    <dbReference type="NCBI Taxonomy" id="46433"/>
    <lineage>
        <taxon>Eukaryota</taxon>
        <taxon>Sar</taxon>
        <taxon>Rhizaria</taxon>
        <taxon>Retaria</taxon>
        <taxon>Foraminifera</taxon>
        <taxon>Monothalamids</taxon>
        <taxon>Reticulomyxidae</taxon>
        <taxon>Reticulomyxa</taxon>
    </lineage>
</organism>
<protein>
    <recommendedName>
        <fullName evidence="3">Kelch motif family protein</fullName>
    </recommendedName>
</protein>
<dbReference type="EMBL" id="ASPP01006467">
    <property type="protein sequence ID" value="ETO28780.1"/>
    <property type="molecule type" value="Genomic_DNA"/>
</dbReference>
<evidence type="ECO:0008006" key="3">
    <source>
        <dbReference type="Google" id="ProtNLM"/>
    </source>
</evidence>
<evidence type="ECO:0000313" key="2">
    <source>
        <dbReference type="Proteomes" id="UP000023152"/>
    </source>
</evidence>
<accession>X6NR40</accession>
<sequence length="441" mass="51238">MEMKTSKTRPEPNEKTGPITSFETLASLFVPLYRSQCVFHKHEILICGGHNEKDCYSYHTIKNQYKRICSYPKNTIPWGGHTVLKRIEKNDPNAITLLSFGGQFKHTLVMKYTSVWNNDQDDEMEMEKEKRKGKPKYYKYNEWFPFMNRQNYTGVRAVIGGNDNHLLFITYYPKNIDVFDLNIFQYVNCSTLPIGDYIQDHCFVLKTEDALTIPMKTNVSKKMVEMLLFCKAIGLSIEYDEDKRIFKFNPLRVCSTIRPFYSYAYACVNDIVLFFGGYGGADIGVSNTMYKYSMSENKWTQFEQTLPIPLHGCVGIFNSDHTCVHIIGGIDDKKDITAAHAKINVNSWAKEMTKKELQWIQEEGEKEEIEQIKTEIEKMVHEPQIKKLKVDFFFIVCFVCDYIASKDKQKDKSSFSCIVQQKIEAKRHCNDNRTLDSITAI</sequence>
<dbReference type="SUPFAM" id="SSF117281">
    <property type="entry name" value="Kelch motif"/>
    <property type="match status" value="1"/>
</dbReference>